<dbReference type="InterPro" id="IPR027417">
    <property type="entry name" value="P-loop_NTPase"/>
</dbReference>
<dbReference type="GO" id="GO:0016887">
    <property type="term" value="F:ATP hydrolysis activity"/>
    <property type="evidence" value="ECO:0007669"/>
    <property type="project" value="InterPro"/>
</dbReference>
<dbReference type="PROSITE" id="PS50893">
    <property type="entry name" value="ABC_TRANSPORTER_2"/>
    <property type="match status" value="1"/>
</dbReference>
<name>A0A6J4L4F0_9ACTN</name>
<dbReference type="EMBL" id="CADCUH010000027">
    <property type="protein sequence ID" value="CAA9321977.1"/>
    <property type="molecule type" value="Genomic_DNA"/>
</dbReference>
<dbReference type="PANTHER" id="PTHR42781">
    <property type="entry name" value="SPERMIDINE/PUTRESCINE IMPORT ATP-BINDING PROTEIN POTA"/>
    <property type="match status" value="1"/>
</dbReference>
<dbReference type="SUPFAM" id="SSF52540">
    <property type="entry name" value="P-loop containing nucleoside triphosphate hydrolases"/>
    <property type="match status" value="1"/>
</dbReference>
<sequence length="350" mass="38252">MTELLQVRDVVKRFGKSEVLSGVSLDVEEGEFITLLGPSGCGKTTLLRIIAGFESPTSGSVRLRGQELTKLPPHKRPVNTVFQRYLLFPHLDVSANVGFGLRISGLKRAEVKQRVSEALDLVRLGHLAERSAAQLSGGQAQRVSLARALVNRPSLLLLDEPLSALDLKVRLDMQSELRRIHRESGATFLYVTHDQQEAMSMSDRVVVMREGYFEQVGVPEELYHRPATAHVARFVGDANLVPVSRVRDGLVFSGTAAAVPGDHPKVGDAELFVARPEGVRIVPVTEGAQATVVDVAFLGSAIEYRVQLGEHIVRVQEHGSHSHTAHGVGDEVGLRFDSQRTFLLADDQIA</sequence>
<gene>
    <name evidence="5" type="ORF">AVDCRST_MAG36-574</name>
</gene>
<dbReference type="InterPro" id="IPR003439">
    <property type="entry name" value="ABC_transporter-like_ATP-bd"/>
</dbReference>
<dbReference type="InterPro" id="IPR013611">
    <property type="entry name" value="Transp-assoc_OB_typ2"/>
</dbReference>
<keyword evidence="1" id="KW-0813">Transport</keyword>
<dbReference type="PROSITE" id="PS00211">
    <property type="entry name" value="ABC_TRANSPORTER_1"/>
    <property type="match status" value="1"/>
</dbReference>
<protein>
    <submittedName>
        <fullName evidence="5">Spermidine/putrescine import ABC transporter ATP-binding protein PotA</fullName>
    </submittedName>
</protein>
<dbReference type="InterPro" id="IPR008995">
    <property type="entry name" value="Mo/tungstate-bd_C_term_dom"/>
</dbReference>
<organism evidence="5">
    <name type="scientific">uncultured Nocardioidaceae bacterium</name>
    <dbReference type="NCBI Taxonomy" id="253824"/>
    <lineage>
        <taxon>Bacteria</taxon>
        <taxon>Bacillati</taxon>
        <taxon>Actinomycetota</taxon>
        <taxon>Actinomycetes</taxon>
        <taxon>Propionibacteriales</taxon>
        <taxon>Nocardioidaceae</taxon>
        <taxon>environmental samples</taxon>
    </lineage>
</organism>
<feature type="domain" description="ABC transporter" evidence="4">
    <location>
        <begin position="5"/>
        <end position="235"/>
    </location>
</feature>
<evidence type="ECO:0000313" key="5">
    <source>
        <dbReference type="EMBL" id="CAA9321977.1"/>
    </source>
</evidence>
<dbReference type="InterPro" id="IPR003593">
    <property type="entry name" value="AAA+_ATPase"/>
</dbReference>
<dbReference type="SMART" id="SM00382">
    <property type="entry name" value="AAA"/>
    <property type="match status" value="1"/>
</dbReference>
<evidence type="ECO:0000259" key="4">
    <source>
        <dbReference type="PROSITE" id="PS50893"/>
    </source>
</evidence>
<evidence type="ECO:0000256" key="1">
    <source>
        <dbReference type="ARBA" id="ARBA00022448"/>
    </source>
</evidence>
<keyword evidence="2" id="KW-0547">Nucleotide-binding</keyword>
<dbReference type="PANTHER" id="PTHR42781:SF4">
    <property type="entry name" value="SPERMIDINE_PUTRESCINE IMPORT ATP-BINDING PROTEIN POTA"/>
    <property type="match status" value="1"/>
</dbReference>
<dbReference type="Pfam" id="PF00005">
    <property type="entry name" value="ABC_tran"/>
    <property type="match status" value="1"/>
</dbReference>
<evidence type="ECO:0000256" key="2">
    <source>
        <dbReference type="ARBA" id="ARBA00022741"/>
    </source>
</evidence>
<dbReference type="SUPFAM" id="SSF50331">
    <property type="entry name" value="MOP-like"/>
    <property type="match status" value="1"/>
</dbReference>
<dbReference type="InterPro" id="IPR050093">
    <property type="entry name" value="ABC_SmlMolc_Importer"/>
</dbReference>
<evidence type="ECO:0000256" key="3">
    <source>
        <dbReference type="ARBA" id="ARBA00022840"/>
    </source>
</evidence>
<proteinExistence type="predicted"/>
<reference evidence="5" key="1">
    <citation type="submission" date="2020-02" db="EMBL/GenBank/DDBJ databases">
        <authorList>
            <person name="Meier V. D."/>
        </authorList>
    </citation>
    <scope>NUCLEOTIDE SEQUENCE</scope>
    <source>
        <strain evidence="5">AVDCRST_MAG36</strain>
    </source>
</reference>
<keyword evidence="3 5" id="KW-0067">ATP-binding</keyword>
<dbReference type="InterPro" id="IPR017871">
    <property type="entry name" value="ABC_transporter-like_CS"/>
</dbReference>
<dbReference type="AlphaFoldDB" id="A0A6J4L4F0"/>
<dbReference type="Pfam" id="PF08402">
    <property type="entry name" value="TOBE_2"/>
    <property type="match status" value="1"/>
</dbReference>
<dbReference type="GO" id="GO:0043190">
    <property type="term" value="C:ATP-binding cassette (ABC) transporter complex"/>
    <property type="evidence" value="ECO:0007669"/>
    <property type="project" value="InterPro"/>
</dbReference>
<dbReference type="GO" id="GO:0005524">
    <property type="term" value="F:ATP binding"/>
    <property type="evidence" value="ECO:0007669"/>
    <property type="project" value="UniProtKB-KW"/>
</dbReference>
<dbReference type="FunFam" id="3.40.50.300:FF:000133">
    <property type="entry name" value="Spermidine/putrescine import ATP-binding protein PotA"/>
    <property type="match status" value="1"/>
</dbReference>
<dbReference type="Gene3D" id="3.40.50.300">
    <property type="entry name" value="P-loop containing nucleotide triphosphate hydrolases"/>
    <property type="match status" value="1"/>
</dbReference>
<dbReference type="GO" id="GO:0022857">
    <property type="term" value="F:transmembrane transporter activity"/>
    <property type="evidence" value="ECO:0007669"/>
    <property type="project" value="InterPro"/>
</dbReference>
<dbReference type="Gene3D" id="2.40.50.100">
    <property type="match status" value="1"/>
</dbReference>
<accession>A0A6J4L4F0</accession>